<dbReference type="Gene3D" id="3.40.50.150">
    <property type="entry name" value="Vaccinia Virus protein VP39"/>
    <property type="match status" value="1"/>
</dbReference>
<dbReference type="EMBL" id="KN834766">
    <property type="protein sequence ID" value="KIK62690.1"/>
    <property type="molecule type" value="Genomic_DNA"/>
</dbReference>
<evidence type="ECO:0000313" key="6">
    <source>
        <dbReference type="Proteomes" id="UP000053593"/>
    </source>
</evidence>
<dbReference type="PROSITE" id="PS51683">
    <property type="entry name" value="SAM_OMT_II"/>
    <property type="match status" value="1"/>
</dbReference>
<gene>
    <name evidence="5" type="ORF">GYMLUDRAFT_41605</name>
</gene>
<feature type="domain" description="O-methyltransferase C-terminal" evidence="4">
    <location>
        <begin position="208"/>
        <end position="378"/>
    </location>
</feature>
<name>A0A0D0BFM2_9AGAR</name>
<dbReference type="InterPro" id="IPR001077">
    <property type="entry name" value="COMT_C"/>
</dbReference>
<protein>
    <recommendedName>
        <fullName evidence="4">O-methyltransferase C-terminal domain-containing protein</fullName>
    </recommendedName>
</protein>
<sequence>MASTLIELCDLISTSVRTIDSRCNALSGTFPDLNKHKSTPEDEKLTRDDEIMKATSILVSAATQLIATVQLPARSLLDTSLAFLSSAAIAVVAESSIAEIIREAGPQGCHVDEIAKKNGMSALNIARVLRPLATQHIFREVSPDVFAHNRISTLLDTGKDYETIRAAPEDKHEGAVGYSSLIQLNTDETFKAAAYIKDVVIDKDHSEDELNTPLNKAFGTHIDLFSWYELPENKVRFKRFGVAMDASRRMSPQGAVLQGFQWSSLPKNALIVDVGGGIGSISLEIARSNPDLRFLIQEKPAVVQEGIKYWEKELPDALPTGRVSFAEHDFFTPQPVKNADVFMVRFICHNWSDTYLLKILKHLRDSAQSTTKLIVMEHPIHFVCGEDETYKHIPGAVPTEIPPKPLLPNMGAVDLTSYLIDMQMMSLLHGCERTFPHYWKLLQKAGWEIEAAHPLPGSLIVQLVAKPI</sequence>
<dbReference type="HOGENOM" id="CLU_005533_0_3_1"/>
<dbReference type="Pfam" id="PF00891">
    <property type="entry name" value="Methyltransf_2"/>
    <property type="match status" value="1"/>
</dbReference>
<dbReference type="Proteomes" id="UP000053593">
    <property type="component" value="Unassembled WGS sequence"/>
</dbReference>
<dbReference type="Gene3D" id="1.10.10.10">
    <property type="entry name" value="Winged helix-like DNA-binding domain superfamily/Winged helix DNA-binding domain"/>
    <property type="match status" value="1"/>
</dbReference>
<keyword evidence="3" id="KW-0949">S-adenosyl-L-methionine</keyword>
<dbReference type="SUPFAM" id="SSF53335">
    <property type="entry name" value="S-adenosyl-L-methionine-dependent methyltransferases"/>
    <property type="match status" value="1"/>
</dbReference>
<dbReference type="InterPro" id="IPR016461">
    <property type="entry name" value="COMT-like"/>
</dbReference>
<keyword evidence="1" id="KW-0489">Methyltransferase</keyword>
<dbReference type="PANTHER" id="PTHR43712">
    <property type="entry name" value="PUTATIVE (AFU_ORTHOLOGUE AFUA_4G14580)-RELATED"/>
    <property type="match status" value="1"/>
</dbReference>
<evidence type="ECO:0000256" key="1">
    <source>
        <dbReference type="ARBA" id="ARBA00022603"/>
    </source>
</evidence>
<dbReference type="GO" id="GO:0032259">
    <property type="term" value="P:methylation"/>
    <property type="evidence" value="ECO:0007669"/>
    <property type="project" value="UniProtKB-KW"/>
</dbReference>
<evidence type="ECO:0000256" key="3">
    <source>
        <dbReference type="ARBA" id="ARBA00022691"/>
    </source>
</evidence>
<dbReference type="PANTHER" id="PTHR43712:SF2">
    <property type="entry name" value="O-METHYLTRANSFERASE CICE"/>
    <property type="match status" value="1"/>
</dbReference>
<dbReference type="InterPro" id="IPR029063">
    <property type="entry name" value="SAM-dependent_MTases_sf"/>
</dbReference>
<organism evidence="5 6">
    <name type="scientific">Collybiopsis luxurians FD-317 M1</name>
    <dbReference type="NCBI Taxonomy" id="944289"/>
    <lineage>
        <taxon>Eukaryota</taxon>
        <taxon>Fungi</taxon>
        <taxon>Dikarya</taxon>
        <taxon>Basidiomycota</taxon>
        <taxon>Agaricomycotina</taxon>
        <taxon>Agaricomycetes</taxon>
        <taxon>Agaricomycetidae</taxon>
        <taxon>Agaricales</taxon>
        <taxon>Marasmiineae</taxon>
        <taxon>Omphalotaceae</taxon>
        <taxon>Collybiopsis</taxon>
        <taxon>Collybiopsis luxurians</taxon>
    </lineage>
</organism>
<dbReference type="AlphaFoldDB" id="A0A0D0BFM2"/>
<evidence type="ECO:0000259" key="4">
    <source>
        <dbReference type="Pfam" id="PF00891"/>
    </source>
</evidence>
<proteinExistence type="predicted"/>
<dbReference type="InterPro" id="IPR036388">
    <property type="entry name" value="WH-like_DNA-bd_sf"/>
</dbReference>
<dbReference type="OrthoDB" id="2410195at2759"/>
<evidence type="ECO:0000256" key="2">
    <source>
        <dbReference type="ARBA" id="ARBA00022679"/>
    </source>
</evidence>
<dbReference type="GO" id="GO:0008171">
    <property type="term" value="F:O-methyltransferase activity"/>
    <property type="evidence" value="ECO:0007669"/>
    <property type="project" value="InterPro"/>
</dbReference>
<keyword evidence="6" id="KW-1185">Reference proteome</keyword>
<dbReference type="InterPro" id="IPR036390">
    <property type="entry name" value="WH_DNA-bd_sf"/>
</dbReference>
<keyword evidence="2" id="KW-0808">Transferase</keyword>
<accession>A0A0D0BFM2</accession>
<dbReference type="SUPFAM" id="SSF46785">
    <property type="entry name" value="Winged helix' DNA-binding domain"/>
    <property type="match status" value="1"/>
</dbReference>
<evidence type="ECO:0000313" key="5">
    <source>
        <dbReference type="EMBL" id="KIK62690.1"/>
    </source>
</evidence>
<reference evidence="5 6" key="1">
    <citation type="submission" date="2014-04" db="EMBL/GenBank/DDBJ databases">
        <title>Evolutionary Origins and Diversification of the Mycorrhizal Mutualists.</title>
        <authorList>
            <consortium name="DOE Joint Genome Institute"/>
            <consortium name="Mycorrhizal Genomics Consortium"/>
            <person name="Kohler A."/>
            <person name="Kuo A."/>
            <person name="Nagy L.G."/>
            <person name="Floudas D."/>
            <person name="Copeland A."/>
            <person name="Barry K.W."/>
            <person name="Cichocki N."/>
            <person name="Veneault-Fourrey C."/>
            <person name="LaButti K."/>
            <person name="Lindquist E.A."/>
            <person name="Lipzen A."/>
            <person name="Lundell T."/>
            <person name="Morin E."/>
            <person name="Murat C."/>
            <person name="Riley R."/>
            <person name="Ohm R."/>
            <person name="Sun H."/>
            <person name="Tunlid A."/>
            <person name="Henrissat B."/>
            <person name="Grigoriev I.V."/>
            <person name="Hibbett D.S."/>
            <person name="Martin F."/>
        </authorList>
    </citation>
    <scope>NUCLEOTIDE SEQUENCE [LARGE SCALE GENOMIC DNA]</scope>
    <source>
        <strain evidence="5 6">FD-317 M1</strain>
    </source>
</reference>